<gene>
    <name evidence="1" type="ORF">BDN72DRAFT_373634</name>
</gene>
<dbReference type="EMBL" id="ML208288">
    <property type="protein sequence ID" value="TFK72208.1"/>
    <property type="molecule type" value="Genomic_DNA"/>
</dbReference>
<name>A0ACD3B2F0_9AGAR</name>
<reference evidence="1 2" key="1">
    <citation type="journal article" date="2019" name="Nat. Ecol. Evol.">
        <title>Megaphylogeny resolves global patterns of mushroom evolution.</title>
        <authorList>
            <person name="Varga T."/>
            <person name="Krizsan K."/>
            <person name="Foldi C."/>
            <person name="Dima B."/>
            <person name="Sanchez-Garcia M."/>
            <person name="Sanchez-Ramirez S."/>
            <person name="Szollosi G.J."/>
            <person name="Szarkandi J.G."/>
            <person name="Papp V."/>
            <person name="Albert L."/>
            <person name="Andreopoulos W."/>
            <person name="Angelini C."/>
            <person name="Antonin V."/>
            <person name="Barry K.W."/>
            <person name="Bougher N.L."/>
            <person name="Buchanan P."/>
            <person name="Buyck B."/>
            <person name="Bense V."/>
            <person name="Catcheside P."/>
            <person name="Chovatia M."/>
            <person name="Cooper J."/>
            <person name="Damon W."/>
            <person name="Desjardin D."/>
            <person name="Finy P."/>
            <person name="Geml J."/>
            <person name="Haridas S."/>
            <person name="Hughes K."/>
            <person name="Justo A."/>
            <person name="Karasinski D."/>
            <person name="Kautmanova I."/>
            <person name="Kiss B."/>
            <person name="Kocsube S."/>
            <person name="Kotiranta H."/>
            <person name="LaButti K.M."/>
            <person name="Lechner B.E."/>
            <person name="Liimatainen K."/>
            <person name="Lipzen A."/>
            <person name="Lukacs Z."/>
            <person name="Mihaltcheva S."/>
            <person name="Morgado L.N."/>
            <person name="Niskanen T."/>
            <person name="Noordeloos M.E."/>
            <person name="Ohm R.A."/>
            <person name="Ortiz-Santana B."/>
            <person name="Ovrebo C."/>
            <person name="Racz N."/>
            <person name="Riley R."/>
            <person name="Savchenko A."/>
            <person name="Shiryaev A."/>
            <person name="Soop K."/>
            <person name="Spirin V."/>
            <person name="Szebenyi C."/>
            <person name="Tomsovsky M."/>
            <person name="Tulloss R.E."/>
            <person name="Uehling J."/>
            <person name="Grigoriev I.V."/>
            <person name="Vagvolgyi C."/>
            <person name="Papp T."/>
            <person name="Martin F.M."/>
            <person name="Miettinen O."/>
            <person name="Hibbett D.S."/>
            <person name="Nagy L.G."/>
        </authorList>
    </citation>
    <scope>NUCLEOTIDE SEQUENCE [LARGE SCALE GENOMIC DNA]</scope>
    <source>
        <strain evidence="1 2">NL-1719</strain>
    </source>
</reference>
<sequence length="148" mass="17135">MLLSCTCLIGVTWPRKRKLQEGLCLAFFLQSRTLSPDLECCQASRLCPPTWRFRLTRHVSLWCNCRLMAVVQNVPTKKRTGRPLSSPFWNGAFANRSYRRRILSGVPLVLHHSLRPGHDHHHVGKITRHQVRSCTTTAKRQFHWGMPP</sequence>
<organism evidence="1 2">
    <name type="scientific">Pluteus cervinus</name>
    <dbReference type="NCBI Taxonomy" id="181527"/>
    <lineage>
        <taxon>Eukaryota</taxon>
        <taxon>Fungi</taxon>
        <taxon>Dikarya</taxon>
        <taxon>Basidiomycota</taxon>
        <taxon>Agaricomycotina</taxon>
        <taxon>Agaricomycetes</taxon>
        <taxon>Agaricomycetidae</taxon>
        <taxon>Agaricales</taxon>
        <taxon>Pluteineae</taxon>
        <taxon>Pluteaceae</taxon>
        <taxon>Pluteus</taxon>
    </lineage>
</organism>
<protein>
    <submittedName>
        <fullName evidence="1">Uncharacterized protein</fullName>
    </submittedName>
</protein>
<evidence type="ECO:0000313" key="1">
    <source>
        <dbReference type="EMBL" id="TFK72208.1"/>
    </source>
</evidence>
<keyword evidence="2" id="KW-1185">Reference proteome</keyword>
<dbReference type="Proteomes" id="UP000308600">
    <property type="component" value="Unassembled WGS sequence"/>
</dbReference>
<evidence type="ECO:0000313" key="2">
    <source>
        <dbReference type="Proteomes" id="UP000308600"/>
    </source>
</evidence>
<proteinExistence type="predicted"/>
<accession>A0ACD3B2F0</accession>